<accession>A0A9J5Y896</accession>
<protein>
    <submittedName>
        <fullName evidence="1">Uncharacterized protein</fullName>
    </submittedName>
</protein>
<comment type="caution">
    <text evidence="1">The sequence shown here is derived from an EMBL/GenBank/DDBJ whole genome shotgun (WGS) entry which is preliminary data.</text>
</comment>
<dbReference type="Proteomes" id="UP000824120">
    <property type="component" value="Chromosome 7"/>
</dbReference>
<proteinExistence type="predicted"/>
<evidence type="ECO:0000313" key="1">
    <source>
        <dbReference type="EMBL" id="KAG5595246.1"/>
    </source>
</evidence>
<sequence length="124" mass="14315">MGHLSLLAEVRTTRLERSIPLMIEAAILVALTPLRDSVDDLSTRVTSYESRQAKTSVVTTLKAEVADLRKDVDYLKSMALLYCWRQQMTGTLLRLQRFLRLQSKIYVGMRLQLMSQMLRPTRSR</sequence>
<keyword evidence="2" id="KW-1185">Reference proteome</keyword>
<dbReference type="AlphaFoldDB" id="A0A9J5Y896"/>
<dbReference type="EMBL" id="JACXVP010000007">
    <property type="protein sequence ID" value="KAG5595246.1"/>
    <property type="molecule type" value="Genomic_DNA"/>
</dbReference>
<reference evidence="1 2" key="1">
    <citation type="submission" date="2020-09" db="EMBL/GenBank/DDBJ databases">
        <title>De no assembly of potato wild relative species, Solanum commersonii.</title>
        <authorList>
            <person name="Cho K."/>
        </authorList>
    </citation>
    <scope>NUCLEOTIDE SEQUENCE [LARGE SCALE GENOMIC DNA]</scope>
    <source>
        <strain evidence="1">LZ3.2</strain>
        <tissue evidence="1">Leaf</tissue>
    </source>
</reference>
<evidence type="ECO:0000313" key="2">
    <source>
        <dbReference type="Proteomes" id="UP000824120"/>
    </source>
</evidence>
<organism evidence="1 2">
    <name type="scientific">Solanum commersonii</name>
    <name type="common">Commerson's wild potato</name>
    <name type="synonym">Commerson's nightshade</name>
    <dbReference type="NCBI Taxonomy" id="4109"/>
    <lineage>
        <taxon>Eukaryota</taxon>
        <taxon>Viridiplantae</taxon>
        <taxon>Streptophyta</taxon>
        <taxon>Embryophyta</taxon>
        <taxon>Tracheophyta</taxon>
        <taxon>Spermatophyta</taxon>
        <taxon>Magnoliopsida</taxon>
        <taxon>eudicotyledons</taxon>
        <taxon>Gunneridae</taxon>
        <taxon>Pentapetalae</taxon>
        <taxon>asterids</taxon>
        <taxon>lamiids</taxon>
        <taxon>Solanales</taxon>
        <taxon>Solanaceae</taxon>
        <taxon>Solanoideae</taxon>
        <taxon>Solaneae</taxon>
        <taxon>Solanum</taxon>
    </lineage>
</organism>
<name>A0A9J5Y896_SOLCO</name>
<gene>
    <name evidence="1" type="ORF">H5410_036478</name>
</gene>